<feature type="compositionally biased region" description="Basic residues" evidence="1">
    <location>
        <begin position="1"/>
        <end position="11"/>
    </location>
</feature>
<dbReference type="EMBL" id="BK014902">
    <property type="protein sequence ID" value="DAD81518.1"/>
    <property type="molecule type" value="Genomic_DNA"/>
</dbReference>
<proteinExistence type="predicted"/>
<name>A0A8S5MGZ3_9CAUD</name>
<protein>
    <submittedName>
        <fullName evidence="2">Uncharacterized protein</fullName>
    </submittedName>
</protein>
<evidence type="ECO:0000313" key="2">
    <source>
        <dbReference type="EMBL" id="DAD81518.1"/>
    </source>
</evidence>
<feature type="region of interest" description="Disordered" evidence="1">
    <location>
        <begin position="1"/>
        <end position="29"/>
    </location>
</feature>
<organism evidence="2">
    <name type="scientific">Podoviridae sp. ct1h53</name>
    <dbReference type="NCBI Taxonomy" id="2826536"/>
    <lineage>
        <taxon>Viruses</taxon>
        <taxon>Duplodnaviria</taxon>
        <taxon>Heunggongvirae</taxon>
        <taxon>Uroviricota</taxon>
        <taxon>Caudoviricetes</taxon>
    </lineage>
</organism>
<accession>A0A8S5MGZ3</accession>
<evidence type="ECO:0000256" key="1">
    <source>
        <dbReference type="SAM" id="MobiDB-lite"/>
    </source>
</evidence>
<sequence>MGRAARVRRRPSCHEASLAVRGQGHTLIR</sequence>
<reference evidence="2" key="1">
    <citation type="journal article" date="2021" name="Proc. Natl. Acad. Sci. U.S.A.">
        <title>A Catalog of Tens of Thousands of Viruses from Human Metagenomes Reveals Hidden Associations with Chronic Diseases.</title>
        <authorList>
            <person name="Tisza M.J."/>
            <person name="Buck C.B."/>
        </authorList>
    </citation>
    <scope>NUCLEOTIDE SEQUENCE</scope>
    <source>
        <strain evidence="2">Ct1h53</strain>
    </source>
</reference>